<accession>A0ABS8D2Y5</accession>
<dbReference type="PROSITE" id="PS50943">
    <property type="entry name" value="HTH_CROC1"/>
    <property type="match status" value="1"/>
</dbReference>
<dbReference type="RefSeq" id="WP_227177988.1">
    <property type="nucleotide sequence ID" value="NZ_JAJBZT010000001.1"/>
</dbReference>
<dbReference type="SUPFAM" id="SSF47413">
    <property type="entry name" value="lambda repressor-like DNA-binding domains"/>
    <property type="match status" value="1"/>
</dbReference>
<feature type="domain" description="HTH cro/C1-type" evidence="4">
    <location>
        <begin position="27"/>
        <end position="81"/>
    </location>
</feature>
<dbReference type="InterPro" id="IPR010982">
    <property type="entry name" value="Lambda_DNA-bd_dom_sf"/>
</dbReference>
<dbReference type="SUPFAM" id="SSF51306">
    <property type="entry name" value="LexA/Signal peptidase"/>
    <property type="match status" value="1"/>
</dbReference>
<protein>
    <submittedName>
        <fullName evidence="5">Helix-turn-helix domain-containing protein</fullName>
    </submittedName>
</protein>
<evidence type="ECO:0000313" key="6">
    <source>
        <dbReference type="Proteomes" id="UP001165395"/>
    </source>
</evidence>
<dbReference type="InterPro" id="IPR039418">
    <property type="entry name" value="LexA-like"/>
</dbReference>
<dbReference type="Proteomes" id="UP001165395">
    <property type="component" value="Unassembled WGS sequence"/>
</dbReference>
<evidence type="ECO:0000256" key="1">
    <source>
        <dbReference type="ARBA" id="ARBA00023015"/>
    </source>
</evidence>
<dbReference type="Pfam" id="PF00717">
    <property type="entry name" value="Peptidase_S24"/>
    <property type="match status" value="1"/>
</dbReference>
<dbReference type="InterPro" id="IPR001387">
    <property type="entry name" value="Cro/C1-type_HTH"/>
</dbReference>
<keyword evidence="6" id="KW-1185">Reference proteome</keyword>
<dbReference type="PANTHER" id="PTHR40661">
    <property type="match status" value="1"/>
</dbReference>
<dbReference type="CDD" id="cd00093">
    <property type="entry name" value="HTH_XRE"/>
    <property type="match status" value="1"/>
</dbReference>
<evidence type="ECO:0000259" key="4">
    <source>
        <dbReference type="PROSITE" id="PS50943"/>
    </source>
</evidence>
<organism evidence="5 6">
    <name type="scientific">Leeia speluncae</name>
    <dbReference type="NCBI Taxonomy" id="2884804"/>
    <lineage>
        <taxon>Bacteria</taxon>
        <taxon>Pseudomonadati</taxon>
        <taxon>Pseudomonadota</taxon>
        <taxon>Betaproteobacteria</taxon>
        <taxon>Neisseriales</taxon>
        <taxon>Leeiaceae</taxon>
        <taxon>Leeia</taxon>
    </lineage>
</organism>
<evidence type="ECO:0000256" key="3">
    <source>
        <dbReference type="ARBA" id="ARBA00023163"/>
    </source>
</evidence>
<dbReference type="InterPro" id="IPR036286">
    <property type="entry name" value="LexA/Signal_pep-like_sf"/>
</dbReference>
<comment type="caution">
    <text evidence="5">The sequence shown here is derived from an EMBL/GenBank/DDBJ whole genome shotgun (WGS) entry which is preliminary data.</text>
</comment>
<dbReference type="Gene3D" id="2.10.109.10">
    <property type="entry name" value="Umud Fragment, subunit A"/>
    <property type="match status" value="1"/>
</dbReference>
<dbReference type="SMART" id="SM00530">
    <property type="entry name" value="HTH_XRE"/>
    <property type="match status" value="1"/>
</dbReference>
<gene>
    <name evidence="5" type="ORF">LIN78_02120</name>
</gene>
<dbReference type="CDD" id="cd06529">
    <property type="entry name" value="S24_LexA-like"/>
    <property type="match status" value="1"/>
</dbReference>
<dbReference type="PANTHER" id="PTHR40661:SF3">
    <property type="entry name" value="FELS-1 PROPHAGE TRANSCRIPTIONAL REGULATOR"/>
    <property type="match status" value="1"/>
</dbReference>
<keyword evidence="2" id="KW-0238">DNA-binding</keyword>
<sequence length="252" mass="28282">MKNKLNESFSTKVIEPENERLLLGGRLRDARERLSLSRSECADQIGVSISTLQAWEIGEREPDATKIARLARLYKVSTDELLLGEVLASKQIQHRHDQSYCVLDTTGNKVDLSEFVFIPRFDLQASAGHGALTSDNEKPVFTMAFRKYWIDNYLRADPKNLSVISVHGDSMEGVLNDRDVILLNHADTNAVGGLYVLRVDGNLIVKRVQRIPGGKLRVVSANEAYEPFEVDINNPPDDFAVIGKVVWFGRML</sequence>
<name>A0ABS8D2Y5_9NEIS</name>
<proteinExistence type="predicted"/>
<dbReference type="Gene3D" id="1.10.260.40">
    <property type="entry name" value="lambda repressor-like DNA-binding domains"/>
    <property type="match status" value="1"/>
</dbReference>
<dbReference type="EMBL" id="JAJBZT010000001">
    <property type="protein sequence ID" value="MCB6182351.1"/>
    <property type="molecule type" value="Genomic_DNA"/>
</dbReference>
<dbReference type="Pfam" id="PF01381">
    <property type="entry name" value="HTH_3"/>
    <property type="match status" value="1"/>
</dbReference>
<reference evidence="5" key="1">
    <citation type="submission" date="2021-10" db="EMBL/GenBank/DDBJ databases">
        <title>The complete genome sequence of Leeia sp. TBRC 13508.</title>
        <authorList>
            <person name="Charoenyingcharoen P."/>
            <person name="Yukphan P."/>
        </authorList>
    </citation>
    <scope>NUCLEOTIDE SEQUENCE</scope>
    <source>
        <strain evidence="5">TBRC 13508</strain>
    </source>
</reference>
<keyword evidence="3" id="KW-0804">Transcription</keyword>
<evidence type="ECO:0000256" key="2">
    <source>
        <dbReference type="ARBA" id="ARBA00023125"/>
    </source>
</evidence>
<dbReference type="InterPro" id="IPR015927">
    <property type="entry name" value="Peptidase_S24_S26A/B/C"/>
</dbReference>
<keyword evidence="1" id="KW-0805">Transcription regulation</keyword>
<evidence type="ECO:0000313" key="5">
    <source>
        <dbReference type="EMBL" id="MCB6182351.1"/>
    </source>
</evidence>